<dbReference type="Proteomes" id="UP000070533">
    <property type="component" value="Unassembled WGS sequence"/>
</dbReference>
<protein>
    <recommendedName>
        <fullName evidence="4">DUF4352 domain-containing protein</fullName>
    </recommendedName>
</protein>
<feature type="coiled-coil region" evidence="1">
    <location>
        <begin position="2"/>
        <end position="36"/>
    </location>
</feature>
<evidence type="ECO:0008006" key="4">
    <source>
        <dbReference type="Google" id="ProtNLM"/>
    </source>
</evidence>
<dbReference type="PATRIC" id="fig|28128.5.peg.1437"/>
<evidence type="ECO:0000256" key="1">
    <source>
        <dbReference type="SAM" id="Coils"/>
    </source>
</evidence>
<reference evidence="3" key="1">
    <citation type="submission" date="2016-01" db="EMBL/GenBank/DDBJ databases">
        <authorList>
            <person name="Mitreva M."/>
            <person name="Pepin K.H."/>
            <person name="Mihindukulasuriya K.A."/>
            <person name="Fulton R."/>
            <person name="Fronick C."/>
            <person name="O'Laughlin M."/>
            <person name="Miner T."/>
            <person name="Herter B."/>
            <person name="Rosa B.A."/>
            <person name="Cordes M."/>
            <person name="Tomlinson C."/>
            <person name="Wollam A."/>
            <person name="Palsikar V.B."/>
            <person name="Mardis E.R."/>
            <person name="Wilson R.K."/>
        </authorList>
    </citation>
    <scope>NUCLEOTIDE SEQUENCE [LARGE SCALE GENOMIC DNA]</scope>
    <source>
        <strain evidence="3">MJR7716</strain>
    </source>
</reference>
<name>A0A133Q9Q1_9BACT</name>
<evidence type="ECO:0000313" key="2">
    <source>
        <dbReference type="EMBL" id="KXA39574.1"/>
    </source>
</evidence>
<sequence length="171" mass="19140">MGQSTENKLSALQQQVEKLQQQVAGISQRLSEVEQLNIDLRKALDFGKPVTTAQGANGVTYKILNIEGNKAERTISVTIQLSTTEEKVDMSFSFGEPTFVDLYGNRQKADAYSIGGETVCPVYKGTPVNGLLVFKDVDPEKAKELKMIEIHGQNNFQEERVFLRDLKVDWK</sequence>
<organism evidence="2 3">
    <name type="scientific">Prevotella corporis</name>
    <dbReference type="NCBI Taxonomy" id="28128"/>
    <lineage>
        <taxon>Bacteria</taxon>
        <taxon>Pseudomonadati</taxon>
        <taxon>Bacteroidota</taxon>
        <taxon>Bacteroidia</taxon>
        <taxon>Bacteroidales</taxon>
        <taxon>Prevotellaceae</taxon>
        <taxon>Prevotella</taxon>
    </lineage>
</organism>
<keyword evidence="3" id="KW-1185">Reference proteome</keyword>
<accession>A0A133Q9Q1</accession>
<dbReference type="EMBL" id="LRQG01000092">
    <property type="protein sequence ID" value="KXA39574.1"/>
    <property type="molecule type" value="Genomic_DNA"/>
</dbReference>
<evidence type="ECO:0000313" key="3">
    <source>
        <dbReference type="Proteomes" id="UP000070533"/>
    </source>
</evidence>
<dbReference type="STRING" id="28128.HMPREF3226_01410"/>
<proteinExistence type="predicted"/>
<dbReference type="AlphaFoldDB" id="A0A133Q9Q1"/>
<keyword evidence="1" id="KW-0175">Coiled coil</keyword>
<gene>
    <name evidence="2" type="ORF">HMPREF3226_01410</name>
</gene>
<comment type="caution">
    <text evidence="2">The sequence shown here is derived from an EMBL/GenBank/DDBJ whole genome shotgun (WGS) entry which is preliminary data.</text>
</comment>